<dbReference type="Proteomes" id="UP000050761">
    <property type="component" value="Unassembled WGS sequence"/>
</dbReference>
<dbReference type="AlphaFoldDB" id="A0A183FAN7"/>
<evidence type="ECO:0000313" key="2">
    <source>
        <dbReference type="Proteomes" id="UP000050761"/>
    </source>
</evidence>
<evidence type="ECO:0000313" key="3">
    <source>
        <dbReference type="WBParaSite" id="HPBE_0000322901-mRNA-1"/>
    </source>
</evidence>
<sequence>MLVFSHDGADFDEPSQRWLLSRLHASHVFHQMNALSCGVELAR</sequence>
<protein>
    <submittedName>
        <fullName evidence="3">AraC family transcriptional regulator</fullName>
    </submittedName>
</protein>
<keyword evidence="2" id="KW-1185">Reference proteome</keyword>
<proteinExistence type="predicted"/>
<dbReference type="WBParaSite" id="HPBE_0000322901-mRNA-1">
    <property type="protein sequence ID" value="HPBE_0000322901-mRNA-1"/>
    <property type="gene ID" value="HPBE_0000322901"/>
</dbReference>
<gene>
    <name evidence="1" type="ORF">HPBE_LOCUS3230</name>
</gene>
<accession>A0A183FAN7</accession>
<organism evidence="2 3">
    <name type="scientific">Heligmosomoides polygyrus</name>
    <name type="common">Parasitic roundworm</name>
    <dbReference type="NCBI Taxonomy" id="6339"/>
    <lineage>
        <taxon>Eukaryota</taxon>
        <taxon>Metazoa</taxon>
        <taxon>Ecdysozoa</taxon>
        <taxon>Nematoda</taxon>
        <taxon>Chromadorea</taxon>
        <taxon>Rhabditida</taxon>
        <taxon>Rhabditina</taxon>
        <taxon>Rhabditomorpha</taxon>
        <taxon>Strongyloidea</taxon>
        <taxon>Heligmosomidae</taxon>
        <taxon>Heligmosomoides</taxon>
    </lineage>
</organism>
<reference evidence="1 2" key="1">
    <citation type="submission" date="2018-11" db="EMBL/GenBank/DDBJ databases">
        <authorList>
            <consortium name="Pathogen Informatics"/>
        </authorList>
    </citation>
    <scope>NUCLEOTIDE SEQUENCE [LARGE SCALE GENOMIC DNA]</scope>
</reference>
<dbReference type="EMBL" id="UZAH01007243">
    <property type="protein sequence ID" value="VDO32383.1"/>
    <property type="molecule type" value="Genomic_DNA"/>
</dbReference>
<accession>A0A3P7VL63</accession>
<reference evidence="3" key="2">
    <citation type="submission" date="2019-09" db="UniProtKB">
        <authorList>
            <consortium name="WormBaseParasite"/>
        </authorList>
    </citation>
    <scope>IDENTIFICATION</scope>
</reference>
<evidence type="ECO:0000313" key="1">
    <source>
        <dbReference type="EMBL" id="VDO32383.1"/>
    </source>
</evidence>
<name>A0A183FAN7_HELPZ</name>